<organism evidence="3 4">
    <name type="scientific">Mycobacterium colombiense</name>
    <dbReference type="NCBI Taxonomy" id="339268"/>
    <lineage>
        <taxon>Bacteria</taxon>
        <taxon>Bacillati</taxon>
        <taxon>Actinomycetota</taxon>
        <taxon>Actinomycetes</taxon>
        <taxon>Mycobacteriales</taxon>
        <taxon>Mycobacteriaceae</taxon>
        <taxon>Mycobacterium</taxon>
        <taxon>Mycobacterium avium complex (MAC)</taxon>
    </lineage>
</organism>
<comment type="caution">
    <text evidence="3">The sequence shown here is derived from an EMBL/GenBank/DDBJ whole genome shotgun (WGS) entry which is preliminary data.</text>
</comment>
<feature type="domain" description="DUF6545" evidence="2">
    <location>
        <begin position="249"/>
        <end position="383"/>
    </location>
</feature>
<dbReference type="Pfam" id="PF20182">
    <property type="entry name" value="DUF6545"/>
    <property type="match status" value="1"/>
</dbReference>
<evidence type="ECO:0000256" key="1">
    <source>
        <dbReference type="SAM" id="Phobius"/>
    </source>
</evidence>
<proteinExistence type="predicted"/>
<feature type="transmembrane region" description="Helical" evidence="1">
    <location>
        <begin position="216"/>
        <end position="236"/>
    </location>
</feature>
<evidence type="ECO:0000313" key="4">
    <source>
        <dbReference type="Proteomes" id="UP000091846"/>
    </source>
</evidence>
<feature type="transmembrane region" description="Helical" evidence="1">
    <location>
        <begin position="106"/>
        <end position="124"/>
    </location>
</feature>
<sequence>MASTVPGVIAWPLIAFMMLVLLGRYRWCNSNLYEKYFNTTLALMLAAQLLREHLVQNVLVRTAFMTLPATWQLSTAVLSYSYSEFIGFTLLWSGLSEAETRRRHKYYRLAGALLAIGLLVFGTPARMAGQSLEFTIGWNSVTTMTCFIAMPMALVTRVIWNSVRELRIADRRRERLIAISTLAMGLTAVATALHEAALQISDQLGWTHTAAFRQQFHASCFFYMIFSLFVIAPVPLGMKLRHSLGLDQISRSWRELQPLRQAMRVVVPECVFEFADDEPGRQKTELQLHQTVVEIRDAILGLRPYFRAIPGDELMHFLAGPHNVPARERNAAISALRLAYAARAKAAGVAPEAADVNSTSVVTSRAATLRQEAAELTMLAKWWPAAYTATENLTESAAQAKARSTELIDEVN</sequence>
<dbReference type="Proteomes" id="UP000091846">
    <property type="component" value="Unassembled WGS sequence"/>
</dbReference>
<keyword evidence="1" id="KW-0472">Membrane</keyword>
<evidence type="ECO:0000259" key="2">
    <source>
        <dbReference type="Pfam" id="PF20182"/>
    </source>
</evidence>
<gene>
    <name evidence="3" type="ORF">A5708_04645</name>
</gene>
<dbReference type="InterPro" id="IPR046675">
    <property type="entry name" value="DUF6545"/>
</dbReference>
<reference evidence="3 4" key="1">
    <citation type="submission" date="2016-06" db="EMBL/GenBank/DDBJ databases">
        <authorList>
            <person name="Kjaerup R.B."/>
            <person name="Dalgaard T.S."/>
            <person name="Juul-Madsen H.R."/>
        </authorList>
    </citation>
    <scope>NUCLEOTIDE SEQUENCE [LARGE SCALE GENOMIC DNA]</scope>
    <source>
        <strain evidence="3 4">E1334</strain>
    </source>
</reference>
<feature type="transmembrane region" description="Helical" evidence="1">
    <location>
        <begin position="136"/>
        <end position="155"/>
    </location>
</feature>
<dbReference type="AlphaFoldDB" id="A0A1A2YL77"/>
<accession>A0A1A2YL77</accession>
<keyword evidence="1" id="KW-0812">Transmembrane</keyword>
<name>A0A1A2YL77_9MYCO</name>
<evidence type="ECO:0000313" key="3">
    <source>
        <dbReference type="EMBL" id="OBI38944.1"/>
    </source>
</evidence>
<feature type="transmembrane region" description="Helical" evidence="1">
    <location>
        <begin position="6"/>
        <end position="23"/>
    </location>
</feature>
<dbReference type="EMBL" id="LZKI01000125">
    <property type="protein sequence ID" value="OBI38944.1"/>
    <property type="molecule type" value="Genomic_DNA"/>
</dbReference>
<feature type="transmembrane region" description="Helical" evidence="1">
    <location>
        <begin position="71"/>
        <end position="94"/>
    </location>
</feature>
<protein>
    <recommendedName>
        <fullName evidence="2">DUF6545 domain-containing protein</fullName>
    </recommendedName>
</protein>
<feature type="transmembrane region" description="Helical" evidence="1">
    <location>
        <begin position="176"/>
        <end position="196"/>
    </location>
</feature>
<keyword evidence="1" id="KW-1133">Transmembrane helix</keyword>